<evidence type="ECO:0000256" key="5">
    <source>
        <dbReference type="ARBA" id="ARBA00022741"/>
    </source>
</evidence>
<dbReference type="Pfam" id="PF00512">
    <property type="entry name" value="HisKA"/>
    <property type="match status" value="1"/>
</dbReference>
<dbReference type="Gene3D" id="3.30.565.10">
    <property type="entry name" value="Histidine kinase-like ATPase, C-terminal domain"/>
    <property type="match status" value="1"/>
</dbReference>
<dbReference type="PRINTS" id="PR00344">
    <property type="entry name" value="BCTRLSENSOR"/>
</dbReference>
<dbReference type="CDD" id="cd00082">
    <property type="entry name" value="HisKA"/>
    <property type="match status" value="1"/>
</dbReference>
<feature type="modified residue" description="4-aspartylphosphate" evidence="9">
    <location>
        <position position="303"/>
    </location>
</feature>
<keyword evidence="7" id="KW-0067">ATP-binding</keyword>
<gene>
    <name evidence="12" type="ORF">WAT24_13715</name>
</gene>
<dbReference type="InterPro" id="IPR003661">
    <property type="entry name" value="HisK_dim/P_dom"/>
</dbReference>
<dbReference type="EC" id="2.7.13.3" evidence="2"/>
<dbReference type="Proteomes" id="UP001381174">
    <property type="component" value="Unassembled WGS sequence"/>
</dbReference>
<keyword evidence="13" id="KW-1185">Reference proteome</keyword>
<keyword evidence="5" id="KW-0547">Nucleotide-binding</keyword>
<evidence type="ECO:0000256" key="9">
    <source>
        <dbReference type="PROSITE-ProRule" id="PRU00169"/>
    </source>
</evidence>
<evidence type="ECO:0000256" key="8">
    <source>
        <dbReference type="ARBA" id="ARBA00023012"/>
    </source>
</evidence>
<dbReference type="PANTHER" id="PTHR43065:SF46">
    <property type="entry name" value="C4-DICARBOXYLATE TRANSPORT SENSOR PROTEIN DCTB"/>
    <property type="match status" value="1"/>
</dbReference>
<dbReference type="InterPro" id="IPR003594">
    <property type="entry name" value="HATPase_dom"/>
</dbReference>
<evidence type="ECO:0000313" key="12">
    <source>
        <dbReference type="EMBL" id="MEI7037821.1"/>
    </source>
</evidence>
<keyword evidence="3 9" id="KW-0597">Phosphoprotein</keyword>
<dbReference type="SMART" id="SM00448">
    <property type="entry name" value="REC"/>
    <property type="match status" value="1"/>
</dbReference>
<keyword evidence="6" id="KW-0418">Kinase</keyword>
<evidence type="ECO:0000256" key="4">
    <source>
        <dbReference type="ARBA" id="ARBA00022679"/>
    </source>
</evidence>
<dbReference type="EMBL" id="JBBBNY010000012">
    <property type="protein sequence ID" value="MEI7037821.1"/>
    <property type="molecule type" value="Genomic_DNA"/>
</dbReference>
<evidence type="ECO:0000259" key="11">
    <source>
        <dbReference type="PROSITE" id="PS50110"/>
    </source>
</evidence>
<sequence>MQKLETLGQLTGGVAHDFNNLLTPIVGALDMLSHRLQGDERARRLTAGGLQAAERARVLIQRLLAFSRRQHLAPRAVDVGHLLEGMGDLVARSIGPQIRLFVQCPGGLPAAMVDPNQLELALLNLAINARDAMPQGGELAIIASSEGLHGHPKLPNGRYLKIAVTDTGVGMDETTVKRAVEPFFTTKGIGRGTGLGLSSVHGLAVQSGGDFTLESAPGCGTTATLWLPTSKQRVSDMDAAIHVAAPRPRGSAIVLLVDDEELVRAGTAEMLADAGYTVREAPAGYVALQQAKSGVAFDVLVTDYAMPGMTGAELARQMRLLRPGLPILMITGYAALTDQEAGGWPRLAKPFKQIELADALSALLNQGKVIPLHTAAARARTAE</sequence>
<keyword evidence="4" id="KW-0808">Transferase</keyword>
<dbReference type="InterPro" id="IPR036097">
    <property type="entry name" value="HisK_dim/P_sf"/>
</dbReference>
<dbReference type="PROSITE" id="PS50110">
    <property type="entry name" value="RESPONSE_REGULATORY"/>
    <property type="match status" value="1"/>
</dbReference>
<dbReference type="RefSeq" id="WP_336808459.1">
    <property type="nucleotide sequence ID" value="NZ_JBBBNY010000012.1"/>
</dbReference>
<dbReference type="SMART" id="SM00387">
    <property type="entry name" value="HATPase_c"/>
    <property type="match status" value="1"/>
</dbReference>
<evidence type="ECO:0000256" key="2">
    <source>
        <dbReference type="ARBA" id="ARBA00012438"/>
    </source>
</evidence>
<evidence type="ECO:0000259" key="10">
    <source>
        <dbReference type="PROSITE" id="PS50109"/>
    </source>
</evidence>
<dbReference type="InterPro" id="IPR011006">
    <property type="entry name" value="CheY-like_superfamily"/>
</dbReference>
<organism evidence="12 13">
    <name type="scientific">Fulvimonas yonginensis</name>
    <dbReference type="NCBI Taxonomy" id="1495200"/>
    <lineage>
        <taxon>Bacteria</taxon>
        <taxon>Pseudomonadati</taxon>
        <taxon>Pseudomonadota</taxon>
        <taxon>Gammaproteobacteria</taxon>
        <taxon>Lysobacterales</taxon>
        <taxon>Rhodanobacteraceae</taxon>
        <taxon>Fulvimonas</taxon>
    </lineage>
</organism>
<dbReference type="InterPro" id="IPR036890">
    <property type="entry name" value="HATPase_C_sf"/>
</dbReference>
<dbReference type="SUPFAM" id="SSF47384">
    <property type="entry name" value="Homodimeric domain of signal transducing histidine kinase"/>
    <property type="match status" value="1"/>
</dbReference>
<evidence type="ECO:0000256" key="3">
    <source>
        <dbReference type="ARBA" id="ARBA00022553"/>
    </source>
</evidence>
<dbReference type="Gene3D" id="1.10.287.130">
    <property type="match status" value="1"/>
</dbReference>
<dbReference type="SUPFAM" id="SSF55874">
    <property type="entry name" value="ATPase domain of HSP90 chaperone/DNA topoisomerase II/histidine kinase"/>
    <property type="match status" value="1"/>
</dbReference>
<protein>
    <recommendedName>
        <fullName evidence="2">histidine kinase</fullName>
        <ecNumber evidence="2">2.7.13.3</ecNumber>
    </recommendedName>
</protein>
<dbReference type="Pfam" id="PF00072">
    <property type="entry name" value="Response_reg"/>
    <property type="match status" value="1"/>
</dbReference>
<proteinExistence type="predicted"/>
<accession>A0ABU8JE22</accession>
<dbReference type="Pfam" id="PF02518">
    <property type="entry name" value="HATPase_c"/>
    <property type="match status" value="1"/>
</dbReference>
<evidence type="ECO:0000313" key="13">
    <source>
        <dbReference type="Proteomes" id="UP001381174"/>
    </source>
</evidence>
<dbReference type="InterPro" id="IPR004358">
    <property type="entry name" value="Sig_transdc_His_kin-like_C"/>
</dbReference>
<dbReference type="PROSITE" id="PS50109">
    <property type="entry name" value="HIS_KIN"/>
    <property type="match status" value="1"/>
</dbReference>
<feature type="domain" description="Response regulatory" evidence="11">
    <location>
        <begin position="253"/>
        <end position="364"/>
    </location>
</feature>
<dbReference type="Gene3D" id="3.40.50.2300">
    <property type="match status" value="1"/>
</dbReference>
<reference evidence="12 13" key="1">
    <citation type="journal article" date="2014" name="Int. J. Syst. Evol. Microbiol.">
        <title>Fulvimonas yonginensis sp. nov., isolated from greenhouse soil, and emended description of the genus Fulvimonas.</title>
        <authorList>
            <person name="Ahn J.H."/>
            <person name="Kim S.J."/>
            <person name="Weon H.Y."/>
            <person name="Hong S.B."/>
            <person name="Seok S.J."/>
            <person name="Kwon S.W."/>
        </authorList>
    </citation>
    <scope>NUCLEOTIDE SEQUENCE [LARGE SCALE GENOMIC DNA]</scope>
    <source>
        <strain evidence="12 13">KACC 16952</strain>
    </source>
</reference>
<dbReference type="InterPro" id="IPR001789">
    <property type="entry name" value="Sig_transdc_resp-reg_receiver"/>
</dbReference>
<evidence type="ECO:0000256" key="6">
    <source>
        <dbReference type="ARBA" id="ARBA00022777"/>
    </source>
</evidence>
<dbReference type="SMART" id="SM00388">
    <property type="entry name" value="HisKA"/>
    <property type="match status" value="1"/>
</dbReference>
<dbReference type="InterPro" id="IPR005467">
    <property type="entry name" value="His_kinase_dom"/>
</dbReference>
<dbReference type="SUPFAM" id="SSF52172">
    <property type="entry name" value="CheY-like"/>
    <property type="match status" value="1"/>
</dbReference>
<dbReference type="PANTHER" id="PTHR43065">
    <property type="entry name" value="SENSOR HISTIDINE KINASE"/>
    <property type="match status" value="1"/>
</dbReference>
<comment type="caution">
    <text evidence="12">The sequence shown here is derived from an EMBL/GenBank/DDBJ whole genome shotgun (WGS) entry which is preliminary data.</text>
</comment>
<evidence type="ECO:0000256" key="7">
    <source>
        <dbReference type="ARBA" id="ARBA00022840"/>
    </source>
</evidence>
<keyword evidence="8" id="KW-0902">Two-component regulatory system</keyword>
<name>A0ABU8JE22_9GAMM</name>
<feature type="domain" description="Histidine kinase" evidence="10">
    <location>
        <begin position="13"/>
        <end position="231"/>
    </location>
</feature>
<comment type="catalytic activity">
    <reaction evidence="1">
        <text>ATP + protein L-histidine = ADP + protein N-phospho-L-histidine.</text>
        <dbReference type="EC" id="2.7.13.3"/>
    </reaction>
</comment>
<evidence type="ECO:0000256" key="1">
    <source>
        <dbReference type="ARBA" id="ARBA00000085"/>
    </source>
</evidence>